<name>A0A1J0WJU5_9RHOB</name>
<keyword evidence="3" id="KW-1185">Reference proteome</keyword>
<protein>
    <recommendedName>
        <fullName evidence="1">Glycosyltransferase 2-like domain-containing protein</fullName>
    </recommendedName>
</protein>
<dbReference type="KEGG" id="suam:BOO69_14140"/>
<evidence type="ECO:0000259" key="1">
    <source>
        <dbReference type="Pfam" id="PF00535"/>
    </source>
</evidence>
<dbReference type="InterPro" id="IPR001173">
    <property type="entry name" value="Glyco_trans_2-like"/>
</dbReference>
<dbReference type="OrthoDB" id="7690777at2"/>
<dbReference type="RefSeq" id="WP_071972764.1">
    <property type="nucleotide sequence ID" value="NZ_CP018076.1"/>
</dbReference>
<organism evidence="2 3">
    <name type="scientific">Sulfitobacter alexandrii</name>
    <dbReference type="NCBI Taxonomy" id="1917485"/>
    <lineage>
        <taxon>Bacteria</taxon>
        <taxon>Pseudomonadati</taxon>
        <taxon>Pseudomonadota</taxon>
        <taxon>Alphaproteobacteria</taxon>
        <taxon>Rhodobacterales</taxon>
        <taxon>Roseobacteraceae</taxon>
        <taxon>Sulfitobacter</taxon>
    </lineage>
</organism>
<dbReference type="EMBL" id="CP018076">
    <property type="protein sequence ID" value="APE44422.1"/>
    <property type="molecule type" value="Genomic_DNA"/>
</dbReference>
<evidence type="ECO:0000313" key="3">
    <source>
        <dbReference type="Proteomes" id="UP000181897"/>
    </source>
</evidence>
<evidence type="ECO:0000313" key="2">
    <source>
        <dbReference type="EMBL" id="APE44422.1"/>
    </source>
</evidence>
<dbReference type="Pfam" id="PF00535">
    <property type="entry name" value="Glycos_transf_2"/>
    <property type="match status" value="1"/>
</dbReference>
<dbReference type="Gene3D" id="3.90.550.10">
    <property type="entry name" value="Spore Coat Polysaccharide Biosynthesis Protein SpsA, Chain A"/>
    <property type="match status" value="1"/>
</dbReference>
<dbReference type="CDD" id="cd00761">
    <property type="entry name" value="Glyco_tranf_GTA_type"/>
    <property type="match status" value="1"/>
</dbReference>
<sequence>MATPDISIAITCWRMDRELPRTLWSLSRAFQQDAEGLSWEIIVVDNGSEHLPIAPEMIPVPQIIAAGNPGPSPVHAMNQALSLARGRIVGAWIDGARMASSGLLAAVARAAEAHPAPVIAVPNRQFGFDRQASATQHGYERSTEDALLAQAGWPDPAADLFAVSWPEEAQVTGPILESNALFLHRDTWSALGGFDPIFTEPGGGMCNPDMLDRALNHPGTQFIRMAGVATFHQIHGGTSTSDAAQAIRIVKEATRNYLRLRGKPPRKQRAPGWLYDARTGVMTRS</sequence>
<proteinExistence type="predicted"/>
<feature type="domain" description="Glycosyltransferase 2-like" evidence="1">
    <location>
        <begin position="7"/>
        <end position="128"/>
    </location>
</feature>
<dbReference type="Proteomes" id="UP000181897">
    <property type="component" value="Chromosome"/>
</dbReference>
<dbReference type="SUPFAM" id="SSF53448">
    <property type="entry name" value="Nucleotide-diphospho-sugar transferases"/>
    <property type="match status" value="1"/>
</dbReference>
<dbReference type="InterPro" id="IPR029044">
    <property type="entry name" value="Nucleotide-diphossugar_trans"/>
</dbReference>
<dbReference type="AlphaFoldDB" id="A0A1J0WJU5"/>
<accession>A0A1J0WJU5</accession>
<gene>
    <name evidence="2" type="ORF">BOO69_14140</name>
</gene>
<reference evidence="2 3" key="1">
    <citation type="submission" date="2016-11" db="EMBL/GenBank/DDBJ databases">
        <title>Complete genome sequence of Sulfitobacter sp. AM1-D1, a toxic bacteria associated with marine dinoflagellate Alexandrium minutum in East China Sea.</title>
        <authorList>
            <person name="Yang Q."/>
            <person name="Zhang X."/>
            <person name="Tian X."/>
        </authorList>
    </citation>
    <scope>NUCLEOTIDE SEQUENCE [LARGE SCALE GENOMIC DNA]</scope>
    <source>
        <strain evidence="2 3">AM1-D1</strain>
    </source>
</reference>